<comment type="caution">
    <text evidence="1">The sequence shown here is derived from an EMBL/GenBank/DDBJ whole genome shotgun (WGS) entry which is preliminary data.</text>
</comment>
<reference evidence="1 2" key="1">
    <citation type="submission" date="2019-05" db="EMBL/GenBank/DDBJ databases">
        <title>Genomic analysis of Lentibacillus sp. NKC220-2.</title>
        <authorList>
            <person name="Oh Y.J."/>
        </authorList>
    </citation>
    <scope>NUCLEOTIDE SEQUENCE [LARGE SCALE GENOMIC DNA]</scope>
    <source>
        <strain evidence="1 2">NKC220-2</strain>
    </source>
</reference>
<evidence type="ECO:0000313" key="1">
    <source>
        <dbReference type="EMBL" id="TMN18839.1"/>
    </source>
</evidence>
<proteinExistence type="predicted"/>
<gene>
    <name evidence="1" type="ORF">FFL34_17995</name>
</gene>
<name>A0A5S3QFJ5_9BACI</name>
<accession>A0A5S3QFJ5</accession>
<evidence type="ECO:0000313" key="2">
    <source>
        <dbReference type="Proteomes" id="UP000306980"/>
    </source>
</evidence>
<organism evidence="1 2">
    <name type="scientific">Lentibacillus cibarius</name>
    <dbReference type="NCBI Taxonomy" id="2583219"/>
    <lineage>
        <taxon>Bacteria</taxon>
        <taxon>Bacillati</taxon>
        <taxon>Bacillota</taxon>
        <taxon>Bacilli</taxon>
        <taxon>Bacillales</taxon>
        <taxon>Bacillaceae</taxon>
        <taxon>Lentibacillus</taxon>
    </lineage>
</organism>
<dbReference type="Proteomes" id="UP000306980">
    <property type="component" value="Unassembled WGS sequence"/>
</dbReference>
<dbReference type="OrthoDB" id="2156930at2"/>
<dbReference type="RefSeq" id="WP_138604816.1">
    <property type="nucleotide sequence ID" value="NZ_VCIA01000002.1"/>
</dbReference>
<sequence length="63" mass="7710">MARRYIIRIKEIDRQVNEKLTSKQANVFIQEAKELYRCLQDLLENDGQERDTSIYFNWLEDEE</sequence>
<dbReference type="EMBL" id="VCIA01000002">
    <property type="protein sequence ID" value="TMN18839.1"/>
    <property type="molecule type" value="Genomic_DNA"/>
</dbReference>
<dbReference type="AlphaFoldDB" id="A0A5S3QFJ5"/>
<protein>
    <submittedName>
        <fullName evidence="1">Uncharacterized protein</fullName>
    </submittedName>
</protein>